<sequence>MNCKNFIGGNWKAGSSLEVIENMNPVNFEKVSEANISSADDVLEAIQHAEAAFYKWKSIPAPNRGEILYRIGEVLKERKHKLAELITLEIGKTKVEAEGEVQEAIDMAYYMAGEGRRMFGQTIPSELPNKWAMSVREPVGVIGAISAFNFPVAVPSWKIFPSLILGNTVIWKPSLETSAISNEFMRCFEEGGLPPGVLNLILGGQEAGQTIVEDPRVVHISFTGSTETGRKVYQQAAGHLKRVSLELGGKNAVIVLKDANLELAADGVVWAAFGTSGQRCTSASRVIVEEEIYEAFIEKLIQKTSNLTVGDGRNDGVDVGPLINENAVQKMESYIASAKESGSEILHGGKRYQKKQGHFFQPTIIGPVDSENRLVKEEIFGPILSVIKAEDFNHALQINNASRYGLSTALFTKDVNDAFKGIREMDTGIVYVNHGTTGAEIQLPFGGTKDTGNGLREAGQAALDAFSEWKSVYVDYSNQLQRAQIDTDQLFSHLIQDETN</sequence>
<evidence type="ECO:0000256" key="3">
    <source>
        <dbReference type="ARBA" id="ARBA00023002"/>
    </source>
</evidence>
<dbReference type="InterPro" id="IPR015590">
    <property type="entry name" value="Aldehyde_DH_dom"/>
</dbReference>
<dbReference type="PROSITE" id="PS00687">
    <property type="entry name" value="ALDEHYDE_DEHYDR_GLU"/>
    <property type="match status" value="1"/>
</dbReference>
<evidence type="ECO:0000256" key="6">
    <source>
        <dbReference type="ARBA" id="ARBA00050326"/>
    </source>
</evidence>
<dbReference type="AlphaFoldDB" id="A0A926NFE9"/>
<evidence type="ECO:0000256" key="1">
    <source>
        <dbReference type="ARBA" id="ARBA00009986"/>
    </source>
</evidence>
<dbReference type="EC" id="1.2.1.3" evidence="5"/>
<proteinExistence type="inferred from homology"/>
<dbReference type="EMBL" id="JACXAI010000004">
    <property type="protein sequence ID" value="MBD1379498.1"/>
    <property type="molecule type" value="Genomic_DNA"/>
</dbReference>
<evidence type="ECO:0000313" key="13">
    <source>
        <dbReference type="EMBL" id="MBD1379498.1"/>
    </source>
</evidence>
<evidence type="ECO:0000256" key="4">
    <source>
        <dbReference type="ARBA" id="ARBA00023027"/>
    </source>
</evidence>
<keyword evidence="3 11" id="KW-0560">Oxidoreductase</keyword>
<dbReference type="CDD" id="cd07086">
    <property type="entry name" value="ALDH_F7_AASADH-like"/>
    <property type="match status" value="1"/>
</dbReference>
<organism evidence="13 14">
    <name type="scientific">Metabacillus arenae</name>
    <dbReference type="NCBI Taxonomy" id="2771434"/>
    <lineage>
        <taxon>Bacteria</taxon>
        <taxon>Bacillati</taxon>
        <taxon>Bacillota</taxon>
        <taxon>Bacilli</taxon>
        <taxon>Bacillales</taxon>
        <taxon>Bacillaceae</taxon>
        <taxon>Metabacillus</taxon>
    </lineage>
</organism>
<comment type="subunit">
    <text evidence="2">Homotetramer.</text>
</comment>
<dbReference type="InterPro" id="IPR016161">
    <property type="entry name" value="Ald_DH/histidinol_DH"/>
</dbReference>
<evidence type="ECO:0000256" key="9">
    <source>
        <dbReference type="ARBA" id="ARBA00067277"/>
    </source>
</evidence>
<dbReference type="Pfam" id="PF00171">
    <property type="entry name" value="Aldedh"/>
    <property type="match status" value="1"/>
</dbReference>
<dbReference type="Proteomes" id="UP000626844">
    <property type="component" value="Unassembled WGS sequence"/>
</dbReference>
<evidence type="ECO:0000256" key="11">
    <source>
        <dbReference type="RuleBase" id="RU003345"/>
    </source>
</evidence>
<dbReference type="GO" id="GO:0004029">
    <property type="term" value="F:aldehyde dehydrogenase (NAD+) activity"/>
    <property type="evidence" value="ECO:0007669"/>
    <property type="project" value="UniProtKB-EC"/>
</dbReference>
<accession>A0A926NFE9</accession>
<dbReference type="PANTHER" id="PTHR43521">
    <property type="entry name" value="ALPHA-AMINOADIPIC SEMIALDEHYDE DEHYDROGENASE"/>
    <property type="match status" value="1"/>
</dbReference>
<dbReference type="InterPro" id="IPR044638">
    <property type="entry name" value="ALDH7A1-like"/>
</dbReference>
<dbReference type="FunFam" id="3.40.605.10:FF:000007">
    <property type="entry name" value="NAD/NADP-dependent betaine aldehyde dehydrogenase"/>
    <property type="match status" value="1"/>
</dbReference>
<keyword evidence="14" id="KW-1185">Reference proteome</keyword>
<dbReference type="Gene3D" id="3.40.309.10">
    <property type="entry name" value="Aldehyde Dehydrogenase, Chain A, domain 2"/>
    <property type="match status" value="1"/>
</dbReference>
<evidence type="ECO:0000313" key="14">
    <source>
        <dbReference type="Proteomes" id="UP000626844"/>
    </source>
</evidence>
<name>A0A926NFE9_9BACI</name>
<dbReference type="FunFam" id="3.40.309.10:FF:000009">
    <property type="entry name" value="Aldehyde dehydrogenase A"/>
    <property type="match status" value="1"/>
</dbReference>
<evidence type="ECO:0000256" key="2">
    <source>
        <dbReference type="ARBA" id="ARBA00011881"/>
    </source>
</evidence>
<dbReference type="SUPFAM" id="SSF53720">
    <property type="entry name" value="ALDH-like"/>
    <property type="match status" value="1"/>
</dbReference>
<feature type="active site" evidence="10">
    <location>
        <position position="246"/>
    </location>
</feature>
<evidence type="ECO:0000256" key="7">
    <source>
        <dbReference type="ARBA" id="ARBA00054572"/>
    </source>
</evidence>
<dbReference type="PANTHER" id="PTHR43521:SF1">
    <property type="entry name" value="ALPHA-AMINOADIPIC SEMIALDEHYDE DEHYDROGENASE"/>
    <property type="match status" value="1"/>
</dbReference>
<comment type="function">
    <text evidence="7">Part of the sulfo-TAL (or sulfo-SFT) pathway, a D-sulfoquinovose degradation pathway that produces sulfolactate (SL). Catalyzes the oxidation of 3-sulfolactaldehyde (SLA) to sulfolactate (SL).</text>
</comment>
<comment type="catalytic activity">
    <reaction evidence="6">
        <text>(2S)-3-sulfolactaldehyde + NAD(+) + H2O = (2S)-3-sulfolactate + NADH + 2 H(+)</text>
        <dbReference type="Rhea" id="RHEA:47932"/>
        <dbReference type="ChEBI" id="CHEBI:15377"/>
        <dbReference type="ChEBI" id="CHEBI:15378"/>
        <dbReference type="ChEBI" id="CHEBI:57540"/>
        <dbReference type="ChEBI" id="CHEBI:57945"/>
        <dbReference type="ChEBI" id="CHEBI:61289"/>
        <dbReference type="ChEBI" id="CHEBI:90109"/>
        <dbReference type="EC" id="1.2.1.97"/>
    </reaction>
    <physiologicalReaction direction="left-to-right" evidence="6">
        <dbReference type="Rhea" id="RHEA:47933"/>
    </physiologicalReaction>
</comment>
<reference evidence="13" key="1">
    <citation type="submission" date="2020-09" db="EMBL/GenBank/DDBJ databases">
        <title>A novel bacterium of genus Bacillus, isolated from South China Sea.</title>
        <authorList>
            <person name="Huang H."/>
            <person name="Mo K."/>
            <person name="Hu Y."/>
        </authorList>
    </citation>
    <scope>NUCLEOTIDE SEQUENCE</scope>
    <source>
        <strain evidence="13">IB182487</strain>
    </source>
</reference>
<protein>
    <recommendedName>
        <fullName evidence="9">3-sulfolactaldehyde dehydrogenase</fullName>
        <ecNumber evidence="5">1.2.1.3</ecNumber>
        <ecNumber evidence="8">1.2.1.97</ecNumber>
    </recommendedName>
</protein>
<dbReference type="InterPro" id="IPR016162">
    <property type="entry name" value="Ald_DH_N"/>
</dbReference>
<evidence type="ECO:0000256" key="5">
    <source>
        <dbReference type="ARBA" id="ARBA00024226"/>
    </source>
</evidence>
<comment type="caution">
    <text evidence="13">The sequence shown here is derived from an EMBL/GenBank/DDBJ whole genome shotgun (WGS) entry which is preliminary data.</text>
</comment>
<keyword evidence="4" id="KW-0520">NAD</keyword>
<dbReference type="EC" id="1.2.1.97" evidence="8"/>
<dbReference type="InterPro" id="IPR029510">
    <property type="entry name" value="Ald_DH_CS_GLU"/>
</dbReference>
<dbReference type="Gene3D" id="3.40.605.10">
    <property type="entry name" value="Aldehyde Dehydrogenase, Chain A, domain 1"/>
    <property type="match status" value="1"/>
</dbReference>
<feature type="domain" description="Aldehyde dehydrogenase" evidence="12">
    <location>
        <begin position="11"/>
        <end position="472"/>
    </location>
</feature>
<evidence type="ECO:0000259" key="12">
    <source>
        <dbReference type="Pfam" id="PF00171"/>
    </source>
</evidence>
<comment type="similarity">
    <text evidence="1 11">Belongs to the aldehyde dehydrogenase family.</text>
</comment>
<evidence type="ECO:0000256" key="10">
    <source>
        <dbReference type="PROSITE-ProRule" id="PRU10007"/>
    </source>
</evidence>
<dbReference type="InterPro" id="IPR016163">
    <property type="entry name" value="Ald_DH_C"/>
</dbReference>
<gene>
    <name evidence="13" type="ORF">IC621_04585</name>
</gene>
<evidence type="ECO:0000256" key="8">
    <source>
        <dbReference type="ARBA" id="ARBA00066984"/>
    </source>
</evidence>